<dbReference type="RefSeq" id="XP_066703217.1">
    <property type="nucleotide sequence ID" value="XM_066840590.1"/>
</dbReference>
<comment type="caution">
    <text evidence="10">The sequence shown here is derived from an EMBL/GenBank/DDBJ whole genome shotgun (WGS) entry which is preliminary data.</text>
</comment>
<evidence type="ECO:0000313" key="10">
    <source>
        <dbReference type="EMBL" id="KAK7959514.1"/>
    </source>
</evidence>
<dbReference type="InterPro" id="IPR018957">
    <property type="entry name" value="Znf_C3HC4_RING-type"/>
</dbReference>
<protein>
    <recommendedName>
        <fullName evidence="2">RBR-type E3 ubiquitin transferase</fullName>
        <ecNumber evidence="2">2.3.2.31</ecNumber>
    </recommendedName>
</protein>
<proteinExistence type="predicted"/>
<dbReference type="PROSITE" id="PS51873">
    <property type="entry name" value="TRIAD"/>
    <property type="match status" value="1"/>
</dbReference>
<dbReference type="Pfam" id="PF01485">
    <property type="entry name" value="IBR"/>
    <property type="match status" value="1"/>
</dbReference>
<dbReference type="EC" id="2.3.2.31" evidence="2"/>
<dbReference type="GeneID" id="92073652"/>
<evidence type="ECO:0000256" key="2">
    <source>
        <dbReference type="ARBA" id="ARBA00012251"/>
    </source>
</evidence>
<dbReference type="Proteomes" id="UP001391051">
    <property type="component" value="Unassembled WGS sequence"/>
</dbReference>
<dbReference type="SUPFAM" id="SSF57850">
    <property type="entry name" value="RING/U-box"/>
    <property type="match status" value="2"/>
</dbReference>
<evidence type="ECO:0000313" key="11">
    <source>
        <dbReference type="Proteomes" id="UP001391051"/>
    </source>
</evidence>
<evidence type="ECO:0000259" key="9">
    <source>
        <dbReference type="PROSITE" id="PS51873"/>
    </source>
</evidence>
<dbReference type="InterPro" id="IPR044066">
    <property type="entry name" value="TRIAD_supradom"/>
</dbReference>
<dbReference type="Gene3D" id="1.20.120.1750">
    <property type="match status" value="1"/>
</dbReference>
<dbReference type="PANTHER" id="PTHR11685">
    <property type="entry name" value="RBR FAMILY RING FINGER AND IBR DOMAIN-CONTAINING"/>
    <property type="match status" value="1"/>
</dbReference>
<dbReference type="InterPro" id="IPR002867">
    <property type="entry name" value="IBR_dom"/>
</dbReference>
<keyword evidence="4" id="KW-0479">Metal-binding</keyword>
<sequence length="242" mass="26811">MEGRPDSPEEECSCGEEACSCGEDDEGHAKRKYCILCTEHSKDFVVLPCAHAWCKDCLRYSFSVAYNGGFGRPPALLRRDRTDACDTRARMEHHAAVTAYCHCCLEFVPEPFVVVGDGDQLAACPKCKTFTCVPCGKAWHAGDCAEDADVNMILKLAKKKGWRQCPKCNTVIEHGEGCSEMLCVCGTEFCFLCGEREKCTCRMSEEPDEPIPIDEVSFVMRGDGVDDGHRRGQGASWDVLDR</sequence>
<dbReference type="InterPro" id="IPR013083">
    <property type="entry name" value="Znf_RING/FYVE/PHD"/>
</dbReference>
<evidence type="ECO:0000256" key="7">
    <source>
        <dbReference type="ARBA" id="ARBA00022786"/>
    </source>
</evidence>
<reference evidence="10 11" key="1">
    <citation type="submission" date="2023-01" db="EMBL/GenBank/DDBJ databases">
        <title>Analysis of 21 Apiospora genomes using comparative genomics revels a genus with tremendous synthesis potential of carbohydrate active enzymes and secondary metabolites.</title>
        <authorList>
            <person name="Sorensen T."/>
        </authorList>
    </citation>
    <scope>NUCLEOTIDE SEQUENCE [LARGE SCALE GENOMIC DNA]</scope>
    <source>
        <strain evidence="10 11">CBS 24483</strain>
    </source>
</reference>
<dbReference type="InterPro" id="IPR031127">
    <property type="entry name" value="E3_UB_ligase_RBR"/>
</dbReference>
<evidence type="ECO:0000256" key="8">
    <source>
        <dbReference type="ARBA" id="ARBA00022833"/>
    </source>
</evidence>
<evidence type="ECO:0000256" key="4">
    <source>
        <dbReference type="ARBA" id="ARBA00022723"/>
    </source>
</evidence>
<comment type="catalytic activity">
    <reaction evidence="1">
        <text>[E2 ubiquitin-conjugating enzyme]-S-ubiquitinyl-L-cysteine + [acceptor protein]-L-lysine = [E2 ubiquitin-conjugating enzyme]-L-cysteine + [acceptor protein]-N(6)-ubiquitinyl-L-lysine.</text>
        <dbReference type="EC" id="2.3.2.31"/>
    </reaction>
</comment>
<keyword evidence="3" id="KW-0808">Transferase</keyword>
<evidence type="ECO:0000256" key="3">
    <source>
        <dbReference type="ARBA" id="ARBA00022679"/>
    </source>
</evidence>
<dbReference type="CDD" id="cd22584">
    <property type="entry name" value="Rcat_RBR_unk"/>
    <property type="match status" value="1"/>
</dbReference>
<evidence type="ECO:0000256" key="5">
    <source>
        <dbReference type="ARBA" id="ARBA00022737"/>
    </source>
</evidence>
<organism evidence="10 11">
    <name type="scientific">Apiospora aurea</name>
    <dbReference type="NCBI Taxonomy" id="335848"/>
    <lineage>
        <taxon>Eukaryota</taxon>
        <taxon>Fungi</taxon>
        <taxon>Dikarya</taxon>
        <taxon>Ascomycota</taxon>
        <taxon>Pezizomycotina</taxon>
        <taxon>Sordariomycetes</taxon>
        <taxon>Xylariomycetidae</taxon>
        <taxon>Amphisphaeriales</taxon>
        <taxon>Apiosporaceae</taxon>
        <taxon>Apiospora</taxon>
    </lineage>
</organism>
<keyword evidence="7" id="KW-0833">Ubl conjugation pathway</keyword>
<evidence type="ECO:0000256" key="1">
    <source>
        <dbReference type="ARBA" id="ARBA00001798"/>
    </source>
</evidence>
<keyword evidence="11" id="KW-1185">Reference proteome</keyword>
<feature type="domain" description="RING-type" evidence="9">
    <location>
        <begin position="30"/>
        <end position="209"/>
    </location>
</feature>
<keyword evidence="5" id="KW-0677">Repeat</keyword>
<name>A0ABR1QNZ7_9PEZI</name>
<dbReference type="Pfam" id="PF00097">
    <property type="entry name" value="zf-C3HC4"/>
    <property type="match status" value="1"/>
</dbReference>
<gene>
    <name evidence="10" type="ORF">PG986_004368</name>
</gene>
<accession>A0ABR1QNZ7</accession>
<evidence type="ECO:0000256" key="6">
    <source>
        <dbReference type="ARBA" id="ARBA00022771"/>
    </source>
</evidence>
<keyword evidence="6" id="KW-0863">Zinc-finger</keyword>
<dbReference type="EMBL" id="JAQQWE010000003">
    <property type="protein sequence ID" value="KAK7959514.1"/>
    <property type="molecule type" value="Genomic_DNA"/>
</dbReference>
<dbReference type="Gene3D" id="3.30.40.10">
    <property type="entry name" value="Zinc/RING finger domain, C3HC4 (zinc finger)"/>
    <property type="match status" value="1"/>
</dbReference>
<keyword evidence="8" id="KW-0862">Zinc</keyword>